<name>W1YNU3_9ZZZZ</name>
<accession>W1YNU3</accession>
<gene>
    <name evidence="2" type="ORF">Q604_UNBC03183G0001</name>
</gene>
<evidence type="ECO:0000256" key="1">
    <source>
        <dbReference type="SAM" id="MobiDB-lite"/>
    </source>
</evidence>
<dbReference type="EMBL" id="AZMM01003183">
    <property type="protein sequence ID" value="ETJ42834.1"/>
    <property type="molecule type" value="Genomic_DNA"/>
</dbReference>
<sequence>MTEMDPAIEPVSDERPGRERSGRWDEGEGIVEKAP</sequence>
<feature type="non-terminal residue" evidence="2">
    <location>
        <position position="35"/>
    </location>
</feature>
<reference evidence="2" key="1">
    <citation type="submission" date="2013-12" db="EMBL/GenBank/DDBJ databases">
        <title>A Varibaculum cambriense genome reconstructed from a premature infant gut community with otherwise low bacterial novelty that shifts toward anaerobic metabolism during the third week of life.</title>
        <authorList>
            <person name="Brown C.T."/>
            <person name="Sharon I."/>
            <person name="Thomas B.C."/>
            <person name="Castelle C.J."/>
            <person name="Morowitz M.J."/>
            <person name="Banfield J.F."/>
        </authorList>
    </citation>
    <scope>NUCLEOTIDE SEQUENCE</scope>
</reference>
<feature type="region of interest" description="Disordered" evidence="1">
    <location>
        <begin position="1"/>
        <end position="35"/>
    </location>
</feature>
<evidence type="ECO:0000313" key="2">
    <source>
        <dbReference type="EMBL" id="ETJ42834.1"/>
    </source>
</evidence>
<dbReference type="AlphaFoldDB" id="W1YNU3"/>
<feature type="compositionally biased region" description="Basic and acidic residues" evidence="1">
    <location>
        <begin position="12"/>
        <end position="35"/>
    </location>
</feature>
<proteinExistence type="predicted"/>
<comment type="caution">
    <text evidence="2">The sequence shown here is derived from an EMBL/GenBank/DDBJ whole genome shotgun (WGS) entry which is preliminary data.</text>
</comment>
<protein>
    <submittedName>
        <fullName evidence="2">Uncharacterized protein</fullName>
    </submittedName>
</protein>
<organism evidence="2">
    <name type="scientific">human gut metagenome</name>
    <dbReference type="NCBI Taxonomy" id="408170"/>
    <lineage>
        <taxon>unclassified sequences</taxon>
        <taxon>metagenomes</taxon>
        <taxon>organismal metagenomes</taxon>
    </lineage>
</organism>